<evidence type="ECO:0000259" key="4">
    <source>
        <dbReference type="PROSITE" id="PS50936"/>
    </source>
</evidence>
<keyword evidence="2" id="KW-0694">RNA-binding</keyword>
<dbReference type="AlphaFoldDB" id="A0A2K2U7E4"/>
<proteinExistence type="inferred from homology"/>
<evidence type="ECO:0000313" key="6">
    <source>
        <dbReference type="Proteomes" id="UP000236488"/>
    </source>
</evidence>
<comment type="function">
    <text evidence="2">One of several proteins that assist in the late maturation steps of the functional core of the 30S ribosomal subunit. Helps release RbfA from mature subunits. May play a role in the assembly of ribosomal proteins into the subunit. Circularly permuted GTPase that catalyzes slow GTP hydrolysis, GTPase activity is stimulated by the 30S ribosomal subunit.</text>
</comment>
<keyword evidence="2" id="KW-0862">Zinc</keyword>
<organism evidence="5 6">
    <name type="scientific">Rubneribacter badeniensis</name>
    <dbReference type="NCBI Taxonomy" id="2070688"/>
    <lineage>
        <taxon>Bacteria</taxon>
        <taxon>Bacillati</taxon>
        <taxon>Actinomycetota</taxon>
        <taxon>Coriobacteriia</taxon>
        <taxon>Eggerthellales</taxon>
        <taxon>Eggerthellaceae</taxon>
        <taxon>Rubneribacter</taxon>
    </lineage>
</organism>
<dbReference type="InterPro" id="IPR010914">
    <property type="entry name" value="RsgA_GTPase_dom"/>
</dbReference>
<keyword evidence="2" id="KW-0378">Hydrolase</keyword>
<dbReference type="InterPro" id="IPR004881">
    <property type="entry name" value="Ribosome_biogen_GTPase_RsgA"/>
</dbReference>
<keyword evidence="1 2" id="KW-0690">Ribosome biogenesis</keyword>
<evidence type="ECO:0000256" key="3">
    <source>
        <dbReference type="SAM" id="MobiDB-lite"/>
    </source>
</evidence>
<protein>
    <recommendedName>
        <fullName evidence="2">Small ribosomal subunit biogenesis GTPase RsgA</fullName>
        <ecNumber evidence="2">3.6.1.-</ecNumber>
    </recommendedName>
</protein>
<comment type="subcellular location">
    <subcellularLocation>
        <location evidence="2">Cytoplasm</location>
    </subcellularLocation>
</comment>
<dbReference type="GO" id="GO:0042274">
    <property type="term" value="P:ribosomal small subunit biogenesis"/>
    <property type="evidence" value="ECO:0007669"/>
    <property type="project" value="UniProtKB-UniRule"/>
</dbReference>
<keyword evidence="6" id="KW-1185">Reference proteome</keyword>
<dbReference type="GO" id="GO:0005737">
    <property type="term" value="C:cytoplasm"/>
    <property type="evidence" value="ECO:0007669"/>
    <property type="project" value="UniProtKB-SubCell"/>
</dbReference>
<reference evidence="5 6" key="1">
    <citation type="journal article" date="2018" name="Int. J. Syst. Evol. Microbiol.">
        <title>Rubneribacter badeniensis gen. nov., sp. nov. and Enteroscipio rubneri gen. nov., sp. nov., new members of the Eggerthellaceae isolated from human faeces.</title>
        <authorList>
            <person name="Danylec N."/>
            <person name="Gobl A."/>
            <person name="Stoll D.A."/>
            <person name="Hetzer B."/>
            <person name="Kulling S.E."/>
            <person name="Huch M."/>
        </authorList>
    </citation>
    <scope>NUCLEOTIDE SEQUENCE [LARGE SCALE GENOMIC DNA]</scope>
    <source>
        <strain evidence="5 6">ResAG-85</strain>
    </source>
</reference>
<keyword evidence="2" id="KW-0547">Nucleotide-binding</keyword>
<dbReference type="Gene3D" id="3.40.50.300">
    <property type="entry name" value="P-loop containing nucleotide triphosphate hydrolases"/>
    <property type="match status" value="1"/>
</dbReference>
<feature type="binding site" evidence="2">
    <location>
        <position position="266"/>
    </location>
    <ligand>
        <name>Zn(2+)</name>
        <dbReference type="ChEBI" id="CHEBI:29105"/>
    </ligand>
</feature>
<comment type="caution">
    <text evidence="5">The sequence shown here is derived from an EMBL/GenBank/DDBJ whole genome shotgun (WGS) entry which is preliminary data.</text>
</comment>
<feature type="binding site" evidence="2">
    <location>
        <position position="259"/>
    </location>
    <ligand>
        <name>Zn(2+)</name>
        <dbReference type="ChEBI" id="CHEBI:29105"/>
    </ligand>
</feature>
<dbReference type="GO" id="GO:0019843">
    <property type="term" value="F:rRNA binding"/>
    <property type="evidence" value="ECO:0007669"/>
    <property type="project" value="UniProtKB-KW"/>
</dbReference>
<dbReference type="RefSeq" id="WP_103262559.1">
    <property type="nucleotide sequence ID" value="NZ_PPEL01000006.1"/>
</dbReference>
<feature type="binding site" evidence="2">
    <location>
        <begin position="179"/>
        <end position="187"/>
    </location>
    <ligand>
        <name>GTP</name>
        <dbReference type="ChEBI" id="CHEBI:37565"/>
    </ligand>
</feature>
<comment type="similarity">
    <text evidence="2">Belongs to the TRAFAC class YlqF/YawG GTPase family. RsgA subfamily.</text>
</comment>
<dbReference type="HAMAP" id="MF_01820">
    <property type="entry name" value="GTPase_RsgA"/>
    <property type="match status" value="1"/>
</dbReference>
<keyword evidence="2" id="KW-0699">rRNA-binding</keyword>
<evidence type="ECO:0000313" key="5">
    <source>
        <dbReference type="EMBL" id="PNV66172.1"/>
    </source>
</evidence>
<gene>
    <name evidence="2 5" type="primary">rsgA</name>
    <name evidence="5" type="ORF">C2L80_02460</name>
</gene>
<dbReference type="Proteomes" id="UP000236488">
    <property type="component" value="Unassembled WGS sequence"/>
</dbReference>
<feature type="compositionally biased region" description="Basic and acidic residues" evidence="3">
    <location>
        <begin position="299"/>
        <end position="321"/>
    </location>
</feature>
<feature type="binding site" evidence="2">
    <location>
        <position position="272"/>
    </location>
    <ligand>
        <name>Zn(2+)</name>
        <dbReference type="ChEBI" id="CHEBI:29105"/>
    </ligand>
</feature>
<dbReference type="GO" id="GO:0003924">
    <property type="term" value="F:GTPase activity"/>
    <property type="evidence" value="ECO:0007669"/>
    <property type="project" value="UniProtKB-UniRule"/>
</dbReference>
<dbReference type="PROSITE" id="PS50936">
    <property type="entry name" value="ENGC_GTPASE"/>
    <property type="match status" value="1"/>
</dbReference>
<dbReference type="GO" id="GO:0046872">
    <property type="term" value="F:metal ion binding"/>
    <property type="evidence" value="ECO:0007669"/>
    <property type="project" value="UniProtKB-KW"/>
</dbReference>
<keyword evidence="2" id="KW-0342">GTP-binding</keyword>
<evidence type="ECO:0000256" key="1">
    <source>
        <dbReference type="ARBA" id="ARBA00022517"/>
    </source>
</evidence>
<keyword evidence="2" id="KW-0479">Metal-binding</keyword>
<feature type="compositionally biased region" description="Basic residues" evidence="3">
    <location>
        <begin position="322"/>
        <end position="333"/>
    </location>
</feature>
<feature type="domain" description="EngC GTPase" evidence="4">
    <location>
        <begin position="85"/>
        <end position="234"/>
    </location>
</feature>
<evidence type="ECO:0000256" key="2">
    <source>
        <dbReference type="HAMAP-Rule" id="MF_01820"/>
    </source>
</evidence>
<sequence>MQKGQVVKLDRGYPLVRTEHGELVRCEHATALVKGEEARAVIGDFVDVDVPEGHDKGIIGGILPRTRAFVRKDPTERALPQVLAANFDRVFVAQPLADVNVRRLERELVLAYETGAAVTVVLTKADLAESEEHAVAVRDRVRALVGPDVRTLVVSENDPASIEAVRALVPAGTTAVLIGKSGVGKSSMVNMLVGSAVQETTPVRDDGKGRHTTVSREMVAVPGGGFIVDMPGVRGLGLWEADAGIGAAFADVEELAARCRFRDCRHADEPGCAVRAAVDAGELSAERFASYQALKRETDELRDRREEARRMRGEKASDRTKAPARKGKPRKKR</sequence>
<dbReference type="InterPro" id="IPR027417">
    <property type="entry name" value="P-loop_NTPase"/>
</dbReference>
<keyword evidence="2" id="KW-0963">Cytoplasm</keyword>
<name>A0A2K2U7E4_9ACTN</name>
<dbReference type="Gene3D" id="1.10.40.50">
    <property type="entry name" value="Probable gtpase engc, domain 3"/>
    <property type="match status" value="1"/>
</dbReference>
<comment type="cofactor">
    <cofactor evidence="2">
        <name>Zn(2+)</name>
        <dbReference type="ChEBI" id="CHEBI:29105"/>
    </cofactor>
    <text evidence="2">Binds 1 zinc ion per subunit.</text>
</comment>
<dbReference type="Pfam" id="PF03193">
    <property type="entry name" value="RsgA_GTPase"/>
    <property type="match status" value="1"/>
</dbReference>
<dbReference type="GO" id="GO:0005525">
    <property type="term" value="F:GTP binding"/>
    <property type="evidence" value="ECO:0007669"/>
    <property type="project" value="UniProtKB-UniRule"/>
</dbReference>
<feature type="binding site" evidence="2">
    <location>
        <begin position="123"/>
        <end position="126"/>
    </location>
    <ligand>
        <name>GTP</name>
        <dbReference type="ChEBI" id="CHEBI:37565"/>
    </ligand>
</feature>
<dbReference type="EMBL" id="PPEL01000006">
    <property type="protein sequence ID" value="PNV66172.1"/>
    <property type="molecule type" value="Genomic_DNA"/>
</dbReference>
<dbReference type="NCBIfam" id="TIGR00157">
    <property type="entry name" value="ribosome small subunit-dependent GTPase A"/>
    <property type="match status" value="1"/>
</dbReference>
<feature type="region of interest" description="Disordered" evidence="3">
    <location>
        <begin position="299"/>
        <end position="333"/>
    </location>
</feature>
<dbReference type="PANTHER" id="PTHR32120:SF10">
    <property type="entry name" value="SMALL RIBOSOMAL SUBUNIT BIOGENESIS GTPASE RSGA"/>
    <property type="match status" value="1"/>
</dbReference>
<feature type="binding site" evidence="2">
    <location>
        <position position="264"/>
    </location>
    <ligand>
        <name>Zn(2+)</name>
        <dbReference type="ChEBI" id="CHEBI:29105"/>
    </ligand>
</feature>
<dbReference type="SUPFAM" id="SSF52540">
    <property type="entry name" value="P-loop containing nucleoside triphosphate hydrolases"/>
    <property type="match status" value="1"/>
</dbReference>
<dbReference type="CDD" id="cd01854">
    <property type="entry name" value="YjeQ_EngC"/>
    <property type="match status" value="1"/>
</dbReference>
<comment type="subunit">
    <text evidence="2">Monomer. Associates with 30S ribosomal subunit, binds 16S rRNA.</text>
</comment>
<dbReference type="EC" id="3.6.1.-" evidence="2"/>
<accession>A0A2K2U7E4</accession>
<dbReference type="PANTHER" id="PTHR32120">
    <property type="entry name" value="SMALL RIBOSOMAL SUBUNIT BIOGENESIS GTPASE RSGA"/>
    <property type="match status" value="1"/>
</dbReference>